<gene>
    <name evidence="1" type="ORF">PHMEG_00026808</name>
</gene>
<comment type="caution">
    <text evidence="1">The sequence shown here is derived from an EMBL/GenBank/DDBJ whole genome shotgun (WGS) entry which is preliminary data.</text>
</comment>
<dbReference type="CDD" id="cd00303">
    <property type="entry name" value="retropepsin_like"/>
    <property type="match status" value="1"/>
</dbReference>
<dbReference type="AlphaFoldDB" id="A0A225V8Q2"/>
<dbReference type="OrthoDB" id="117285at2759"/>
<name>A0A225V8Q2_9STRA</name>
<organism evidence="1 2">
    <name type="scientific">Phytophthora megakarya</name>
    <dbReference type="NCBI Taxonomy" id="4795"/>
    <lineage>
        <taxon>Eukaryota</taxon>
        <taxon>Sar</taxon>
        <taxon>Stramenopiles</taxon>
        <taxon>Oomycota</taxon>
        <taxon>Peronosporomycetes</taxon>
        <taxon>Peronosporales</taxon>
        <taxon>Peronosporaceae</taxon>
        <taxon>Phytophthora</taxon>
    </lineage>
</organism>
<dbReference type="InterPro" id="IPR021109">
    <property type="entry name" value="Peptidase_aspartic_dom_sf"/>
</dbReference>
<evidence type="ECO:0008006" key="3">
    <source>
        <dbReference type="Google" id="ProtNLM"/>
    </source>
</evidence>
<keyword evidence="2" id="KW-1185">Reference proteome</keyword>
<dbReference type="SUPFAM" id="SSF50630">
    <property type="entry name" value="Acid proteases"/>
    <property type="match status" value="1"/>
</dbReference>
<sequence length="414" mass="46829">MHFCFRRCRLYQQVHDFGKCEAFDEITKILRTNVDKKNISPELQKLVFGCLPTETGLVPTGQPQSADLVVDAECLYAFTGKCEWPEDNNNDENEKNVEFNGECGVCLDGGKLHGINEDTTTKKVVNDDWLVNMCEAGEVAPKLAKTVKLLPWERMGWWASQRFDQRNASSRAWAVNDVRASILVDTGTNVNIITTKLARRLRLEAIRAHGRQLEVRAIKEGKMSMTIRVKTKLTLCWNTVYEFEFWVMDHKAGSEEVLGTDVMISAGIRLDLFNATIKLPGEAMVPLVKSLSAEEDTAEGMHVTGGSTENLEIPAGEWIEFRLQKKKPSLGTYDVWVRRTAALIPPIIRFRKGQPTQVRLTNIIDRVVYSPALLNVIVWVPRGIMPKQGGYVPIDSWKYEQWQVLAYADSHAET</sequence>
<accession>A0A225V8Q2</accession>
<evidence type="ECO:0000313" key="1">
    <source>
        <dbReference type="EMBL" id="OWZ01745.1"/>
    </source>
</evidence>
<dbReference type="Pfam" id="PF13975">
    <property type="entry name" value="gag-asp_proteas"/>
    <property type="match status" value="1"/>
</dbReference>
<dbReference type="EMBL" id="NBNE01006627">
    <property type="protein sequence ID" value="OWZ01745.1"/>
    <property type="molecule type" value="Genomic_DNA"/>
</dbReference>
<dbReference type="Gene3D" id="2.40.70.10">
    <property type="entry name" value="Acid Proteases"/>
    <property type="match status" value="1"/>
</dbReference>
<evidence type="ECO:0000313" key="2">
    <source>
        <dbReference type="Proteomes" id="UP000198211"/>
    </source>
</evidence>
<protein>
    <recommendedName>
        <fullName evidence="3">Peptidase A2 domain-containing protein</fullName>
    </recommendedName>
</protein>
<reference evidence="2" key="1">
    <citation type="submission" date="2017-03" db="EMBL/GenBank/DDBJ databases">
        <title>Phytopthora megakarya and P. palmivora, two closely related causual agents of cacao black pod achieved similar genome size and gene model numbers by different mechanisms.</title>
        <authorList>
            <person name="Ali S."/>
            <person name="Shao J."/>
            <person name="Larry D.J."/>
            <person name="Kronmiller B."/>
            <person name="Shen D."/>
            <person name="Strem M.D."/>
            <person name="Melnick R.L."/>
            <person name="Guiltinan M.J."/>
            <person name="Tyler B.M."/>
            <person name="Meinhardt L.W."/>
            <person name="Bailey B.A."/>
        </authorList>
    </citation>
    <scope>NUCLEOTIDE SEQUENCE [LARGE SCALE GENOMIC DNA]</scope>
    <source>
        <strain evidence="2">zdho120</strain>
    </source>
</reference>
<proteinExistence type="predicted"/>
<dbReference type="Proteomes" id="UP000198211">
    <property type="component" value="Unassembled WGS sequence"/>
</dbReference>